<name>A0A7V5H4A5_CALAY</name>
<evidence type="ECO:0000313" key="2">
    <source>
        <dbReference type="EMBL" id="HHE55576.1"/>
    </source>
</evidence>
<gene>
    <name evidence="2" type="ORF">ENL21_07320</name>
</gene>
<dbReference type="Gene3D" id="3.90.1150.50">
    <property type="entry name" value="Transcription-repair-coupling factor, D7 domain"/>
    <property type="match status" value="1"/>
</dbReference>
<dbReference type="EMBL" id="DRTD01000542">
    <property type="protein sequence ID" value="HHE55576.1"/>
    <property type="molecule type" value="Genomic_DNA"/>
</dbReference>
<accession>A0A7V5H4A5</accession>
<dbReference type="InterPro" id="IPR005118">
    <property type="entry name" value="TRCF_C"/>
</dbReference>
<comment type="caution">
    <text evidence="2">The sequence shown here is derived from an EMBL/GenBank/DDBJ whole genome shotgun (WGS) entry which is preliminary data.</text>
</comment>
<dbReference type="SUPFAM" id="SSF143517">
    <property type="entry name" value="TRCF domain-like"/>
    <property type="match status" value="1"/>
</dbReference>
<dbReference type="InterPro" id="IPR037235">
    <property type="entry name" value="TRCF-like_C_D7"/>
</dbReference>
<feature type="non-terminal residue" evidence="2">
    <location>
        <position position="1"/>
    </location>
</feature>
<dbReference type="GO" id="GO:0006281">
    <property type="term" value="P:DNA repair"/>
    <property type="evidence" value="ECO:0007669"/>
    <property type="project" value="InterPro"/>
</dbReference>
<feature type="domain" description="Transcription-repair-coupling factor C-terminal" evidence="1">
    <location>
        <begin position="53"/>
        <end position="154"/>
    </location>
</feature>
<sequence length="200" mass="23379">GKEQSGFVQSIGFEMYCKILEEAVEEMRRGVEVEAETVEEKLVPGRPTDPKLDVDFDLLIPADYIPYELERITIYHRLVNFTAVEQIENLKEELIDRFGQYPPEVELFLMAIELKILAGKLFAERIIVNERKIKLIFDQAVEKEDVFFGLYMPRMMEQALAKVRFLNQKNLGVEFEAKGKNKQERMRFAINLLHYILAES</sequence>
<dbReference type="Proteomes" id="UP000886111">
    <property type="component" value="Unassembled WGS sequence"/>
</dbReference>
<protein>
    <recommendedName>
        <fullName evidence="1">Transcription-repair-coupling factor C-terminal domain-containing protein</fullName>
    </recommendedName>
</protein>
<dbReference type="AlphaFoldDB" id="A0A7V5H4A5"/>
<dbReference type="Pfam" id="PF03461">
    <property type="entry name" value="TRCF"/>
    <property type="match status" value="1"/>
</dbReference>
<reference evidence="2" key="1">
    <citation type="journal article" date="2020" name="mSystems">
        <title>Genome- and Community-Level Interaction Insights into Carbon Utilization and Element Cycling Functions of Hydrothermarchaeota in Hydrothermal Sediment.</title>
        <authorList>
            <person name="Zhou Z."/>
            <person name="Liu Y."/>
            <person name="Xu W."/>
            <person name="Pan J."/>
            <person name="Luo Z.H."/>
            <person name="Li M."/>
        </authorList>
    </citation>
    <scope>NUCLEOTIDE SEQUENCE [LARGE SCALE GENOMIC DNA]</scope>
    <source>
        <strain evidence="2">HyVt-76</strain>
    </source>
</reference>
<dbReference type="SMART" id="SM00982">
    <property type="entry name" value="TRCF"/>
    <property type="match status" value="1"/>
</dbReference>
<proteinExistence type="predicted"/>
<evidence type="ECO:0000259" key="1">
    <source>
        <dbReference type="SMART" id="SM00982"/>
    </source>
</evidence>
<organism evidence="2">
    <name type="scientific">Caldithrix abyssi</name>
    <dbReference type="NCBI Taxonomy" id="187145"/>
    <lineage>
        <taxon>Bacteria</taxon>
        <taxon>Pseudomonadati</taxon>
        <taxon>Calditrichota</taxon>
        <taxon>Calditrichia</taxon>
        <taxon>Calditrichales</taxon>
        <taxon>Calditrichaceae</taxon>
        <taxon>Caldithrix</taxon>
    </lineage>
</organism>